<sequence length="140" mass="15623">MFATPEEAEHAFYEALEQGDAVRLMQVWADDEEVVCIHPGGLRIVGHSAVHESWQHVLANGPLHIRPLRPLVMLSMMCAVHVLVEQVAVRTREGTQFANCYATNIYHKGPTGWRMVMHHASSAPTEAGVLDLHDVPDMLH</sequence>
<proteinExistence type="predicted"/>
<dbReference type="GeneID" id="75274728"/>
<accession>A0A0M7MSJ9</accession>
<dbReference type="RefSeq" id="WP_006389006.1">
    <property type="nucleotide sequence ID" value="NZ_AP028040.1"/>
</dbReference>
<dbReference type="PANTHER" id="PTHR34957">
    <property type="entry name" value="NUCLEAR TRANSPORT FACTOR 2 (NTF2) FAMILY PROTEIN"/>
    <property type="match status" value="1"/>
</dbReference>
<dbReference type="eggNOG" id="COG4319">
    <property type="taxonomic scope" value="Bacteria"/>
</dbReference>
<dbReference type="OrthoDB" id="5767026at2"/>
<dbReference type="KEGG" id="axx:ERS451415_01025"/>
<evidence type="ECO:0000313" key="2">
    <source>
        <dbReference type="EMBL" id="MCZ8405485.1"/>
    </source>
</evidence>
<comment type="caution">
    <text evidence="2">The sequence shown here is derived from an EMBL/GenBank/DDBJ whole genome shotgun (WGS) entry which is preliminary data.</text>
</comment>
<feature type="domain" description="SnoaL-like" evidence="1">
    <location>
        <begin position="10"/>
        <end position="123"/>
    </location>
</feature>
<evidence type="ECO:0000313" key="3">
    <source>
        <dbReference type="EMBL" id="OMG80907.1"/>
    </source>
</evidence>
<dbReference type="InterPro" id="IPR037401">
    <property type="entry name" value="SnoaL-like"/>
</dbReference>
<evidence type="ECO:0000313" key="5">
    <source>
        <dbReference type="Proteomes" id="UP001141992"/>
    </source>
</evidence>
<dbReference type="Gene3D" id="3.10.450.50">
    <property type="match status" value="1"/>
</dbReference>
<dbReference type="PATRIC" id="fig|85698.15.peg.4301"/>
<name>A0A0D6G6G9_ALCXX</name>
<dbReference type="Pfam" id="PF13474">
    <property type="entry name" value="SnoaL_3"/>
    <property type="match status" value="1"/>
</dbReference>
<reference evidence="2" key="2">
    <citation type="submission" date="2022-12" db="EMBL/GenBank/DDBJ databases">
        <authorList>
            <person name="Voronina O.L."/>
            <person name="Kunda M.S."/>
            <person name="Ryzhova N."/>
            <person name="Aksenova E.I."/>
        </authorList>
    </citation>
    <scope>NUCLEOTIDE SEQUENCE</scope>
    <source>
        <strain evidence="2">SCCH136:Ach223948</strain>
    </source>
</reference>
<dbReference type="SUPFAM" id="SSF54427">
    <property type="entry name" value="NTF2-like"/>
    <property type="match status" value="1"/>
</dbReference>
<dbReference type="PANTHER" id="PTHR34957:SF1">
    <property type="entry name" value="NUCLEAR TRANSPORT FACTOR 2 (NTF2) FAMILY PROTEIN"/>
    <property type="match status" value="1"/>
</dbReference>
<dbReference type="EMBL" id="JAPZVI010000041">
    <property type="protein sequence ID" value="MCZ8405485.1"/>
    <property type="molecule type" value="Genomic_DNA"/>
</dbReference>
<dbReference type="AlphaFoldDB" id="A0A0D6G6G9"/>
<dbReference type="Proteomes" id="UP001141992">
    <property type="component" value="Unassembled WGS sequence"/>
</dbReference>
<reference evidence="3 4" key="1">
    <citation type="submission" date="2016-09" db="EMBL/GenBank/DDBJ databases">
        <title>Phylogenomics of Achromobacter.</title>
        <authorList>
            <person name="Jeukens J."/>
            <person name="Freschi L."/>
            <person name="Vincent A.T."/>
            <person name="Emond-Rheault J.-G."/>
            <person name="Kukavica-Ibrulj I."/>
            <person name="Charette S.J."/>
            <person name="Levesque R.C."/>
        </authorList>
    </citation>
    <scope>NUCLEOTIDE SEQUENCE [LARGE SCALE GENOMIC DNA]</scope>
    <source>
        <strain evidence="3 4">AUS488</strain>
    </source>
</reference>
<evidence type="ECO:0000313" key="4">
    <source>
        <dbReference type="Proteomes" id="UP000187251"/>
    </source>
</evidence>
<dbReference type="Proteomes" id="UP000187251">
    <property type="component" value="Unassembled WGS sequence"/>
</dbReference>
<gene>
    <name evidence="3" type="ORF">BIZ92_13625</name>
    <name evidence="2" type="ORF">O9570_28840</name>
</gene>
<dbReference type="EMBL" id="MJMN01000035">
    <property type="protein sequence ID" value="OMG80907.1"/>
    <property type="molecule type" value="Genomic_DNA"/>
</dbReference>
<evidence type="ECO:0000259" key="1">
    <source>
        <dbReference type="Pfam" id="PF13474"/>
    </source>
</evidence>
<organism evidence="2 5">
    <name type="scientific">Alcaligenes xylosoxydans xylosoxydans</name>
    <name type="common">Achromobacter xylosoxidans</name>
    <dbReference type="NCBI Taxonomy" id="85698"/>
    <lineage>
        <taxon>Bacteria</taxon>
        <taxon>Pseudomonadati</taxon>
        <taxon>Pseudomonadota</taxon>
        <taxon>Betaproteobacteria</taxon>
        <taxon>Burkholderiales</taxon>
        <taxon>Alcaligenaceae</taxon>
        <taxon>Achromobacter</taxon>
    </lineage>
</organism>
<accession>A0A0D6G6G9</accession>
<dbReference type="InterPro" id="IPR032710">
    <property type="entry name" value="NTF2-like_dom_sf"/>
</dbReference>
<protein>
    <submittedName>
        <fullName evidence="3">DUF4440 domain-containing protein</fullName>
    </submittedName>
    <submittedName>
        <fullName evidence="2">Nuclear transport factor 2 family protein</fullName>
    </submittedName>
</protein>